<gene>
    <name evidence="2" type="ORF">HLASA_0901</name>
    <name evidence="1" type="ORF">HLASF_0904</name>
</gene>
<evidence type="ECO:0000313" key="2">
    <source>
        <dbReference type="EMBL" id="ALG81798.1"/>
    </source>
</evidence>
<dbReference type="GeneID" id="26010259"/>
<dbReference type="SUPFAM" id="SSF46785">
    <property type="entry name" value="Winged helix' DNA-binding domain"/>
    <property type="match status" value="1"/>
</dbReference>
<dbReference type="Proteomes" id="UP000060390">
    <property type="component" value="Chromosome"/>
</dbReference>
<reference evidence="2 3" key="3">
    <citation type="journal article" date="2016" name="Stand. Genomic Sci.">
        <title>Complete genome sequence of 'Halanaeroarchaeum sulfurireducens' M27-SA2, a sulfur-reducing and acetate-oxidizing haloarchaeon from the deep-sea hypersaline anoxic lake Medee.</title>
        <authorList>
            <person name="Messina E."/>
            <person name="Sorokin D.Y."/>
            <person name="Kublanov I.V."/>
            <person name="Toshchakov S."/>
            <person name="Lopatina A."/>
            <person name="Arcadi E."/>
            <person name="Smedile F."/>
            <person name="La Spada G."/>
            <person name="La Cono V."/>
            <person name="Yakimov M.M."/>
        </authorList>
    </citation>
    <scope>NUCLEOTIDE SEQUENCE [LARGE SCALE GENOMIC DNA]</scope>
    <source>
        <strain evidence="2 3">M27-SA2</strain>
    </source>
</reference>
<dbReference type="Gene3D" id="1.10.10.10">
    <property type="entry name" value="Winged helix-like DNA-binding domain superfamily/Winged helix DNA-binding domain"/>
    <property type="match status" value="1"/>
</dbReference>
<dbReference type="EMBL" id="CP008874">
    <property type="protein sequence ID" value="AKH97396.1"/>
    <property type="molecule type" value="Genomic_DNA"/>
</dbReference>
<organism evidence="1 4">
    <name type="scientific">Halanaeroarchaeum sulfurireducens</name>
    <dbReference type="NCBI Taxonomy" id="1604004"/>
    <lineage>
        <taxon>Archaea</taxon>
        <taxon>Methanobacteriati</taxon>
        <taxon>Methanobacteriota</taxon>
        <taxon>Stenosarchaea group</taxon>
        <taxon>Halobacteria</taxon>
        <taxon>Halobacteriales</taxon>
        <taxon>Halobacteriaceae</taxon>
        <taxon>Halanaeroarchaeum</taxon>
    </lineage>
</organism>
<keyword evidence="4" id="KW-1185">Reference proteome</keyword>
<protein>
    <recommendedName>
        <fullName evidence="5">Sugar-specific transcriptional regulator TrmB</fullName>
    </recommendedName>
</protein>
<dbReference type="PATRIC" id="fig|1604004.4.peg.944"/>
<evidence type="ECO:0000313" key="1">
    <source>
        <dbReference type="EMBL" id="AKH97396.1"/>
    </source>
</evidence>
<accession>A0A0F7P8B2</accession>
<name>A0A0F7P8B2_9EURY</name>
<dbReference type="HOGENOM" id="CLU_102823_1_1_2"/>
<reference evidence="3" key="2">
    <citation type="submission" date="2015-05" db="EMBL/GenBank/DDBJ databases">
        <title>Complete genome sequence of Halanaeroarchaeum sulfurireducens type strain M27-SA2, a sulfate-reducer haloarchaeon from marine anoxic lake Medee.</title>
        <authorList>
            <person name="Messina E."/>
            <person name="Kublanov I.V."/>
            <person name="Toshchakov S."/>
            <person name="Arcadi E."/>
            <person name="La Spada G."/>
            <person name="La Cono V."/>
            <person name="Yakimov M.M."/>
        </authorList>
    </citation>
    <scope>NUCLEOTIDE SEQUENCE [LARGE SCALE GENOMIC DNA]</scope>
    <source>
        <strain evidence="3">M27-SA2</strain>
    </source>
</reference>
<dbReference type="InterPro" id="IPR055766">
    <property type="entry name" value="DUF7342"/>
</dbReference>
<evidence type="ECO:0008006" key="5">
    <source>
        <dbReference type="Google" id="ProtNLM"/>
    </source>
</evidence>
<evidence type="ECO:0000313" key="4">
    <source>
        <dbReference type="Proteomes" id="UP000069906"/>
    </source>
</evidence>
<dbReference type="OrthoDB" id="240032at2157"/>
<dbReference type="InterPro" id="IPR036390">
    <property type="entry name" value="WH_DNA-bd_sf"/>
</dbReference>
<proteinExistence type="predicted"/>
<dbReference type="KEGG" id="hsu:HLASF_0904"/>
<sequence length="175" mass="19819">MSEFDPVPESSSERSRWQEGTDTFGRIYDVVLGLTSPTAYTDIAALADCSPNAAKKHLDRLTAMGIARTNRESRPVTYERNDGYLEWQDASHIASELSVEAIIDRVATLEERRSEYEKEFDTADPDTVAVYEAGDHETIHDRMEAVNEWKGVIRDIRLYELARQLSENDGHLIPA</sequence>
<dbReference type="STRING" id="1604004.HLASA_0901"/>
<dbReference type="Proteomes" id="UP000069906">
    <property type="component" value="Chromosome"/>
</dbReference>
<dbReference type="AlphaFoldDB" id="A0A0F7P8B2"/>
<dbReference type="RefSeq" id="WP_050048164.1">
    <property type="nucleotide sequence ID" value="NZ_CP008874.1"/>
</dbReference>
<dbReference type="KEGG" id="hsf:HLASA_0901"/>
<dbReference type="InterPro" id="IPR036388">
    <property type="entry name" value="WH-like_DNA-bd_sf"/>
</dbReference>
<dbReference type="Pfam" id="PF24033">
    <property type="entry name" value="DUF7342"/>
    <property type="match status" value="1"/>
</dbReference>
<reference evidence="1 4" key="1">
    <citation type="journal article" date="2015" name="ISME J.">
        <title>Elemental sulfur and acetate can support life of a novel strictly anaerobic haloarchaeon.</title>
        <authorList>
            <person name="Sorokin D.Y."/>
            <person name="Kublanov I.V."/>
            <person name="Gavrilov S.N."/>
            <person name="Rojo D."/>
            <person name="Roman P."/>
            <person name="Golyshin P.N."/>
            <person name="Slepak V.Z."/>
            <person name="Smedile F."/>
            <person name="Ferrer M."/>
            <person name="Messina E."/>
            <person name="La Cono V."/>
            <person name="Yakimov M.M."/>
        </authorList>
    </citation>
    <scope>NUCLEOTIDE SEQUENCE [LARGE SCALE GENOMIC DNA]</scope>
    <source>
        <strain evidence="1 4">HSR2</strain>
    </source>
</reference>
<dbReference type="EMBL" id="CP011564">
    <property type="protein sequence ID" value="ALG81798.1"/>
    <property type="molecule type" value="Genomic_DNA"/>
</dbReference>
<evidence type="ECO:0000313" key="3">
    <source>
        <dbReference type="Proteomes" id="UP000060390"/>
    </source>
</evidence>